<comment type="similarity">
    <text evidence="2">Belongs to the BMP lipoprotein family.</text>
</comment>
<accession>A0A0R1S1D9</accession>
<evidence type="ECO:0000313" key="9">
    <source>
        <dbReference type="EMBL" id="KRL62989.1"/>
    </source>
</evidence>
<evidence type="ECO:0000256" key="3">
    <source>
        <dbReference type="ARBA" id="ARBA00022475"/>
    </source>
</evidence>
<dbReference type="InterPro" id="IPR003760">
    <property type="entry name" value="PnrA-like"/>
</dbReference>
<evidence type="ECO:0000256" key="5">
    <source>
        <dbReference type="ARBA" id="ARBA00023136"/>
    </source>
</evidence>
<dbReference type="AlphaFoldDB" id="A0A0R1S1D9"/>
<dbReference type="eggNOG" id="COG1744">
    <property type="taxonomic scope" value="Bacteria"/>
</dbReference>
<keyword evidence="5" id="KW-0472">Membrane</keyword>
<keyword evidence="6" id="KW-0449">Lipoprotein</keyword>
<organism evidence="9 10">
    <name type="scientific">Lactobacillus psittaci DSM 15354</name>
    <dbReference type="NCBI Taxonomy" id="1122152"/>
    <lineage>
        <taxon>Bacteria</taxon>
        <taxon>Bacillati</taxon>
        <taxon>Bacillota</taxon>
        <taxon>Bacilli</taxon>
        <taxon>Lactobacillales</taxon>
        <taxon>Lactobacillaceae</taxon>
        <taxon>Lactobacillus</taxon>
    </lineage>
</organism>
<dbReference type="RefSeq" id="WP_027825069.1">
    <property type="nucleotide sequence ID" value="NZ_AUEI01000008.1"/>
</dbReference>
<name>A0A0R1S1D9_9LACO</name>
<dbReference type="PANTHER" id="PTHR34296:SF2">
    <property type="entry name" value="ABC TRANSPORTER GUANOSINE-BINDING PROTEIN NUPN"/>
    <property type="match status" value="1"/>
</dbReference>
<evidence type="ECO:0000259" key="8">
    <source>
        <dbReference type="Pfam" id="PF02608"/>
    </source>
</evidence>
<dbReference type="OrthoDB" id="9784230at2"/>
<dbReference type="EMBL" id="AZFB01000006">
    <property type="protein sequence ID" value="KRL62989.1"/>
    <property type="molecule type" value="Genomic_DNA"/>
</dbReference>
<evidence type="ECO:0000256" key="6">
    <source>
        <dbReference type="ARBA" id="ARBA00023288"/>
    </source>
</evidence>
<gene>
    <name evidence="9" type="ORF">FC23_GL001173</name>
</gene>
<dbReference type="GO" id="GO:0005886">
    <property type="term" value="C:plasma membrane"/>
    <property type="evidence" value="ECO:0007669"/>
    <property type="project" value="UniProtKB-SubCell"/>
</dbReference>
<dbReference type="PROSITE" id="PS51257">
    <property type="entry name" value="PROKAR_LIPOPROTEIN"/>
    <property type="match status" value="1"/>
</dbReference>
<dbReference type="Pfam" id="PF02608">
    <property type="entry name" value="Bmp"/>
    <property type="match status" value="1"/>
</dbReference>
<dbReference type="Gene3D" id="3.40.50.2300">
    <property type="match status" value="2"/>
</dbReference>
<dbReference type="STRING" id="1122152.GCA_000425905_01103"/>
<reference evidence="9 10" key="1">
    <citation type="journal article" date="2015" name="Genome Announc.">
        <title>Expanding the biotechnology potential of lactobacilli through comparative genomics of 213 strains and associated genera.</title>
        <authorList>
            <person name="Sun Z."/>
            <person name="Harris H.M."/>
            <person name="McCann A."/>
            <person name="Guo C."/>
            <person name="Argimon S."/>
            <person name="Zhang W."/>
            <person name="Yang X."/>
            <person name="Jeffery I.B."/>
            <person name="Cooney J.C."/>
            <person name="Kagawa T.F."/>
            <person name="Liu W."/>
            <person name="Song Y."/>
            <person name="Salvetti E."/>
            <person name="Wrobel A."/>
            <person name="Rasinkangas P."/>
            <person name="Parkhill J."/>
            <person name="Rea M.C."/>
            <person name="O'Sullivan O."/>
            <person name="Ritari J."/>
            <person name="Douillard F.P."/>
            <person name="Paul Ross R."/>
            <person name="Yang R."/>
            <person name="Briner A.E."/>
            <person name="Felis G.E."/>
            <person name="de Vos W.M."/>
            <person name="Barrangou R."/>
            <person name="Klaenhammer T.R."/>
            <person name="Caufield P.W."/>
            <person name="Cui Y."/>
            <person name="Zhang H."/>
            <person name="O'Toole P.W."/>
        </authorList>
    </citation>
    <scope>NUCLEOTIDE SEQUENCE [LARGE SCALE GENOMIC DNA]</scope>
    <source>
        <strain evidence="9 10">DSM 15354</strain>
    </source>
</reference>
<comment type="subcellular location">
    <subcellularLocation>
        <location evidence="1">Cell membrane</location>
        <topology evidence="1">Lipid-anchor</topology>
    </subcellularLocation>
</comment>
<proteinExistence type="inferred from homology"/>
<keyword evidence="3" id="KW-1003">Cell membrane</keyword>
<dbReference type="PANTHER" id="PTHR34296">
    <property type="entry name" value="TRANSCRIPTIONAL ACTIVATOR PROTEIN MED"/>
    <property type="match status" value="1"/>
</dbReference>
<evidence type="ECO:0000256" key="1">
    <source>
        <dbReference type="ARBA" id="ARBA00004193"/>
    </source>
</evidence>
<feature type="signal peptide" evidence="7">
    <location>
        <begin position="1"/>
        <end position="26"/>
    </location>
</feature>
<evidence type="ECO:0000313" key="10">
    <source>
        <dbReference type="Proteomes" id="UP000051931"/>
    </source>
</evidence>
<dbReference type="PATRIC" id="fig|1122152.4.peg.1205"/>
<evidence type="ECO:0000256" key="7">
    <source>
        <dbReference type="SAM" id="SignalP"/>
    </source>
</evidence>
<comment type="caution">
    <text evidence="9">The sequence shown here is derived from an EMBL/GenBank/DDBJ whole genome shotgun (WGS) entry which is preliminary data.</text>
</comment>
<dbReference type="InterPro" id="IPR028082">
    <property type="entry name" value="Peripla_BP_I"/>
</dbReference>
<dbReference type="CDD" id="cd06354">
    <property type="entry name" value="PBP1_PrnA-like"/>
    <property type="match status" value="1"/>
</dbReference>
<evidence type="ECO:0000256" key="4">
    <source>
        <dbReference type="ARBA" id="ARBA00022729"/>
    </source>
</evidence>
<feature type="domain" description="ABC transporter substrate-binding protein PnrA-like" evidence="8">
    <location>
        <begin position="41"/>
        <end position="354"/>
    </location>
</feature>
<sequence length="359" mass="37895">MFTKTKKVLSFSVILAALGLTATACANKSANNAKSSNHSVALVTNNTGVDDHSFNQSAWQGLQKYGKSHDLLKGPGGYNYFESSSASDHVPNIEQAIKANYKTIVGVGYELGDAIKSEAAKHPKNNFIMIDNVINKKNVASATFKSNDASYLAGVAAAYTTKTNVVGFVGGAHGVILDLFDAGFAKGVYDAAKAQHKKIQILNAYVGNFSSVDKANAIAKAMYARKADVIYQVAATAGEGVFQEAKNINAKKAASDRVWVIGVDSDQSSLGQYTDKNGKAANFTLTSTIKGIGTAVADIANRAYNNDFPGGKHFVYGLKGNGTYVLKGNMNNAAWSAVETAKQNIIAGKIKVPTTPSNN</sequence>
<dbReference type="InterPro" id="IPR050957">
    <property type="entry name" value="BMP_lipoprotein"/>
</dbReference>
<keyword evidence="10" id="KW-1185">Reference proteome</keyword>
<feature type="chain" id="PRO_5038397857" evidence="7">
    <location>
        <begin position="27"/>
        <end position="359"/>
    </location>
</feature>
<evidence type="ECO:0000256" key="2">
    <source>
        <dbReference type="ARBA" id="ARBA00008610"/>
    </source>
</evidence>
<dbReference type="SUPFAM" id="SSF53822">
    <property type="entry name" value="Periplasmic binding protein-like I"/>
    <property type="match status" value="1"/>
</dbReference>
<dbReference type="Proteomes" id="UP000051931">
    <property type="component" value="Unassembled WGS sequence"/>
</dbReference>
<protein>
    <submittedName>
        <fullName evidence="9">Membrane protein</fullName>
    </submittedName>
</protein>
<keyword evidence="4 7" id="KW-0732">Signal</keyword>